<evidence type="ECO:0000256" key="3">
    <source>
        <dbReference type="ARBA" id="ARBA00001954"/>
    </source>
</evidence>
<evidence type="ECO:0000313" key="16">
    <source>
        <dbReference type="Proteomes" id="UP000654370"/>
    </source>
</evidence>
<dbReference type="GO" id="GO:0005634">
    <property type="term" value="C:nucleus"/>
    <property type="evidence" value="ECO:0007669"/>
    <property type="project" value="UniProtKB-SubCell"/>
</dbReference>
<organism evidence="15 16">
    <name type="scientific">Mortierella isabellina</name>
    <name type="common">Filamentous fungus</name>
    <name type="synonym">Umbelopsis isabellina</name>
    <dbReference type="NCBI Taxonomy" id="91625"/>
    <lineage>
        <taxon>Eukaryota</taxon>
        <taxon>Fungi</taxon>
        <taxon>Fungi incertae sedis</taxon>
        <taxon>Mucoromycota</taxon>
        <taxon>Mucoromycotina</taxon>
        <taxon>Umbelopsidomycetes</taxon>
        <taxon>Umbelopsidales</taxon>
        <taxon>Umbelopsidaceae</taxon>
        <taxon>Umbelopsis</taxon>
    </lineage>
</organism>
<keyword evidence="9" id="KW-0862">Zinc</keyword>
<reference evidence="15" key="1">
    <citation type="submission" date="2020-12" db="EMBL/GenBank/DDBJ databases">
        <title>Metabolic potential, ecology and presence of endohyphal bacteria is reflected in genomic diversity of Mucoromycotina.</title>
        <authorList>
            <person name="Muszewska A."/>
            <person name="Okrasinska A."/>
            <person name="Steczkiewicz K."/>
            <person name="Drgas O."/>
            <person name="Orlowska M."/>
            <person name="Perlinska-Lenart U."/>
            <person name="Aleksandrzak-Piekarczyk T."/>
            <person name="Szatraj K."/>
            <person name="Zielenkiewicz U."/>
            <person name="Pilsyk S."/>
            <person name="Malc E."/>
            <person name="Mieczkowski P."/>
            <person name="Kruszewska J.S."/>
            <person name="Biernat P."/>
            <person name="Pawlowska J."/>
        </authorList>
    </citation>
    <scope>NUCLEOTIDE SEQUENCE</scope>
    <source>
        <strain evidence="15">WA0000067209</strain>
    </source>
</reference>
<evidence type="ECO:0000256" key="13">
    <source>
        <dbReference type="SAM" id="MobiDB-lite"/>
    </source>
</evidence>
<dbReference type="OrthoDB" id="407609at2759"/>
<dbReference type="InterPro" id="IPR004843">
    <property type="entry name" value="Calcineurin-like_PHP"/>
</dbReference>
<evidence type="ECO:0000256" key="6">
    <source>
        <dbReference type="ARBA" id="ARBA00022664"/>
    </source>
</evidence>
<dbReference type="FunFam" id="3.60.21.10:FF:000035">
    <property type="entry name" value="Lariat debranching enzyme"/>
    <property type="match status" value="1"/>
</dbReference>
<dbReference type="GO" id="GO:0008419">
    <property type="term" value="F:RNA lariat debranching enzyme activity"/>
    <property type="evidence" value="ECO:0007669"/>
    <property type="project" value="TreeGrafter"/>
</dbReference>
<accession>A0A8H7PQ44</accession>
<comment type="subcellular location">
    <subcellularLocation>
        <location evidence="4">Nucleus</location>
    </subcellularLocation>
</comment>
<dbReference type="EMBL" id="JAEPQZ010000008">
    <property type="protein sequence ID" value="KAG2178016.1"/>
    <property type="molecule type" value="Genomic_DNA"/>
</dbReference>
<dbReference type="GO" id="GO:0000398">
    <property type="term" value="P:mRNA splicing, via spliceosome"/>
    <property type="evidence" value="ECO:0007669"/>
    <property type="project" value="TreeGrafter"/>
</dbReference>
<dbReference type="CDD" id="cd00844">
    <property type="entry name" value="MPP_Dbr1_N"/>
    <property type="match status" value="1"/>
</dbReference>
<dbReference type="SMART" id="SM01124">
    <property type="entry name" value="DBR1"/>
    <property type="match status" value="1"/>
</dbReference>
<dbReference type="SUPFAM" id="SSF56300">
    <property type="entry name" value="Metallo-dependent phosphatases"/>
    <property type="match status" value="1"/>
</dbReference>
<evidence type="ECO:0000259" key="14">
    <source>
        <dbReference type="SMART" id="SM01124"/>
    </source>
</evidence>
<dbReference type="AlphaFoldDB" id="A0A8H7PQ44"/>
<dbReference type="PANTHER" id="PTHR12849">
    <property type="entry name" value="RNA LARIAT DEBRANCHING ENZYME"/>
    <property type="match status" value="1"/>
</dbReference>
<evidence type="ECO:0000256" key="5">
    <source>
        <dbReference type="ARBA" id="ARBA00006045"/>
    </source>
</evidence>
<dbReference type="Proteomes" id="UP000654370">
    <property type="component" value="Unassembled WGS sequence"/>
</dbReference>
<keyword evidence="16" id="KW-1185">Reference proteome</keyword>
<dbReference type="InterPro" id="IPR007708">
    <property type="entry name" value="DBR1_C"/>
</dbReference>
<evidence type="ECO:0000256" key="8">
    <source>
        <dbReference type="ARBA" id="ARBA00022801"/>
    </source>
</evidence>
<comment type="similarity">
    <text evidence="5">Belongs to the lariat debranching enzyme family.</text>
</comment>
<evidence type="ECO:0000256" key="2">
    <source>
        <dbReference type="ARBA" id="ARBA00001947"/>
    </source>
</evidence>
<dbReference type="InterPro" id="IPR029052">
    <property type="entry name" value="Metallo-depent_PP-like"/>
</dbReference>
<keyword evidence="11" id="KW-0464">Manganese</keyword>
<feature type="region of interest" description="Disordered" evidence="13">
    <location>
        <begin position="549"/>
        <end position="581"/>
    </location>
</feature>
<dbReference type="Pfam" id="PF00149">
    <property type="entry name" value="Metallophos"/>
    <property type="match status" value="1"/>
</dbReference>
<evidence type="ECO:0000256" key="12">
    <source>
        <dbReference type="ARBA" id="ARBA00023242"/>
    </source>
</evidence>
<evidence type="ECO:0000256" key="7">
    <source>
        <dbReference type="ARBA" id="ARBA00022723"/>
    </source>
</evidence>
<sequence>MKIAVEGCCHGQLDDIYGSIRLLEHKEEIKIDLVLICGDFQAIRNVADLECMAVPPKYRQLGTFHKYYSGSKVVPYPTIFIGGNHEASNYLWELYYGGWAAQNLYFLGWGGVINFGGVRIAGSSGIFKGNHYRCGHYEKAPYSSSDLRSIYHVRQYDIRKLGLLRQPIDIMLTHDWPRGVEQFGDVQKLLRVKKYFRQEVARNELGSPANEELLEKLHPKYWFSAHLHVKFAAIVNHDDWVRRNDGPVRGSEHNQQAQTMVNPDEIVIAFDDDDMDTPAPNPDEITIDFDEAVDAEPSTKQVQSTVDPNEIIIDDDFDDIGADEIVDTNEGVIDIDEEISKKVPAANATDISHNVTTPHDELINENTEKTPMLDPSETKATRFLSLDKCLPGRQFLQVLDVATSEESFTFQYDLEWLAITQVTNKYLSMEYGQPPLPSDESLYRYVYKEPAKIVLYLTTLASEVAEKMEELQQKVANGTIDLAIPHNFVPTTPAHDDSKPLTRQEVSNYVYPFTNPQTESFCQKLEIENKFKSSNTEMVPPMAQAVVETLATEETAPGDATPPKRPRLDLPSPKGNDDIVD</sequence>
<comment type="caution">
    <text evidence="15">The sequence shown here is derived from an EMBL/GenBank/DDBJ whole genome shotgun (WGS) entry which is preliminary data.</text>
</comment>
<comment type="cofactor">
    <cofactor evidence="3">
        <name>Fe(2+)</name>
        <dbReference type="ChEBI" id="CHEBI:29033"/>
    </cofactor>
</comment>
<evidence type="ECO:0000256" key="11">
    <source>
        <dbReference type="ARBA" id="ARBA00023211"/>
    </source>
</evidence>
<keyword evidence="6" id="KW-0507">mRNA processing</keyword>
<gene>
    <name evidence="15" type="ORF">INT43_003269</name>
</gene>
<dbReference type="GO" id="GO:0046872">
    <property type="term" value="F:metal ion binding"/>
    <property type="evidence" value="ECO:0007669"/>
    <property type="project" value="UniProtKB-KW"/>
</dbReference>
<evidence type="ECO:0000256" key="1">
    <source>
        <dbReference type="ARBA" id="ARBA00001936"/>
    </source>
</evidence>
<proteinExistence type="inferred from homology"/>
<keyword evidence="8" id="KW-0378">Hydrolase</keyword>
<keyword evidence="10" id="KW-0408">Iron</keyword>
<dbReference type="Gene3D" id="3.60.21.10">
    <property type="match status" value="1"/>
</dbReference>
<protein>
    <recommendedName>
        <fullName evidence="14">Lariat debranching enzyme C-terminal domain-containing protein</fullName>
    </recommendedName>
</protein>
<feature type="domain" description="Lariat debranching enzyme C-terminal" evidence="14">
    <location>
        <begin position="370"/>
        <end position="531"/>
    </location>
</feature>
<evidence type="ECO:0000256" key="9">
    <source>
        <dbReference type="ARBA" id="ARBA00022833"/>
    </source>
</evidence>
<evidence type="ECO:0000256" key="4">
    <source>
        <dbReference type="ARBA" id="ARBA00004123"/>
    </source>
</evidence>
<dbReference type="InterPro" id="IPR041816">
    <property type="entry name" value="Dbr1_N"/>
</dbReference>
<keyword evidence="12" id="KW-0539">Nucleus</keyword>
<dbReference type="Pfam" id="PF05011">
    <property type="entry name" value="DBR1"/>
    <property type="match status" value="1"/>
</dbReference>
<dbReference type="PANTHER" id="PTHR12849:SF0">
    <property type="entry name" value="LARIAT DEBRANCHING ENZYME"/>
    <property type="match status" value="1"/>
</dbReference>
<comment type="cofactor">
    <cofactor evidence="1">
        <name>Mn(2+)</name>
        <dbReference type="ChEBI" id="CHEBI:29035"/>
    </cofactor>
</comment>
<keyword evidence="7" id="KW-0479">Metal-binding</keyword>
<evidence type="ECO:0000256" key="10">
    <source>
        <dbReference type="ARBA" id="ARBA00023004"/>
    </source>
</evidence>
<comment type="cofactor">
    <cofactor evidence="2">
        <name>Zn(2+)</name>
        <dbReference type="ChEBI" id="CHEBI:29105"/>
    </cofactor>
</comment>
<name>A0A8H7PQ44_MORIS</name>
<evidence type="ECO:0000313" key="15">
    <source>
        <dbReference type="EMBL" id="KAG2178016.1"/>
    </source>
</evidence>